<dbReference type="EMBL" id="CAFBOS010000358">
    <property type="protein sequence ID" value="CAB5028847.1"/>
    <property type="molecule type" value="Genomic_DNA"/>
</dbReference>
<sequence>MHDAAAVLAGTRPDVDHIVGHLDGFLVVLDHEHGVAEIAEPYQRLDEPGVVALVQPDRRFVEHVQHAHETAADLRREPDALRLAAGERARVA</sequence>
<organism evidence="1">
    <name type="scientific">freshwater metagenome</name>
    <dbReference type="NCBI Taxonomy" id="449393"/>
    <lineage>
        <taxon>unclassified sequences</taxon>
        <taxon>metagenomes</taxon>
        <taxon>ecological metagenomes</taxon>
    </lineage>
</organism>
<dbReference type="AlphaFoldDB" id="A0A6J7RJ72"/>
<gene>
    <name evidence="1" type="ORF">UFOPK3967_03270</name>
</gene>
<reference evidence="1" key="1">
    <citation type="submission" date="2020-05" db="EMBL/GenBank/DDBJ databases">
        <authorList>
            <person name="Chiriac C."/>
            <person name="Salcher M."/>
            <person name="Ghai R."/>
            <person name="Kavagutti S V."/>
        </authorList>
    </citation>
    <scope>NUCLEOTIDE SEQUENCE</scope>
</reference>
<accession>A0A6J7RJ72</accession>
<dbReference type="AntiFam" id="ANF00159">
    <property type="entry name" value="Shadow ORF (opposite uvrA)"/>
</dbReference>
<protein>
    <submittedName>
        <fullName evidence="1">Unannotated protein</fullName>
    </submittedName>
</protein>
<proteinExistence type="predicted"/>
<name>A0A6J7RJ72_9ZZZZ</name>
<evidence type="ECO:0000313" key="1">
    <source>
        <dbReference type="EMBL" id="CAB5028847.1"/>
    </source>
</evidence>